<evidence type="ECO:0000256" key="3">
    <source>
        <dbReference type="ARBA" id="ARBA00022475"/>
    </source>
</evidence>
<dbReference type="AlphaFoldDB" id="A0A328B6T7"/>
<protein>
    <submittedName>
        <fullName evidence="6">Thiamine biosynthesis protein</fullName>
    </submittedName>
</protein>
<organism evidence="6 7">
    <name type="scientific">Phenylobacterium kunshanense</name>
    <dbReference type="NCBI Taxonomy" id="1445034"/>
    <lineage>
        <taxon>Bacteria</taxon>
        <taxon>Pseudomonadati</taxon>
        <taxon>Pseudomonadota</taxon>
        <taxon>Alphaproteobacteria</taxon>
        <taxon>Caulobacterales</taxon>
        <taxon>Caulobacteraceae</taxon>
        <taxon>Phenylobacterium</taxon>
    </lineage>
</organism>
<evidence type="ECO:0000256" key="1">
    <source>
        <dbReference type="ARBA" id="ARBA00004308"/>
    </source>
</evidence>
<evidence type="ECO:0000313" key="6">
    <source>
        <dbReference type="EMBL" id="RAK63112.1"/>
    </source>
</evidence>
<dbReference type="Gene3D" id="3.40.190.10">
    <property type="entry name" value="Periplasmic binding protein-like II"/>
    <property type="match status" value="2"/>
</dbReference>
<name>A0A328B6T7_9CAUL</name>
<evidence type="ECO:0000313" key="7">
    <source>
        <dbReference type="Proteomes" id="UP000249524"/>
    </source>
</evidence>
<keyword evidence="5" id="KW-0472">Membrane</keyword>
<dbReference type="PANTHER" id="PTHR30024">
    <property type="entry name" value="ALIPHATIC SULFONATES-BINDING PROTEIN-RELATED"/>
    <property type="match status" value="1"/>
</dbReference>
<keyword evidence="2" id="KW-0813">Transport</keyword>
<dbReference type="InterPro" id="IPR044527">
    <property type="entry name" value="NrtA/CpmA_ABC-bd_dom"/>
</dbReference>
<evidence type="ECO:0000256" key="2">
    <source>
        <dbReference type="ARBA" id="ARBA00022448"/>
    </source>
</evidence>
<keyword evidence="4" id="KW-0997">Cell inner membrane</keyword>
<evidence type="ECO:0000256" key="5">
    <source>
        <dbReference type="ARBA" id="ARBA00023136"/>
    </source>
</evidence>
<reference evidence="6 7" key="1">
    <citation type="submission" date="2018-05" db="EMBL/GenBank/DDBJ databases">
        <authorList>
            <person name="Lanie J.A."/>
            <person name="Ng W.-L."/>
            <person name="Kazmierczak K.M."/>
            <person name="Andrzejewski T.M."/>
            <person name="Davidsen T.M."/>
            <person name="Wayne K.J."/>
            <person name="Tettelin H."/>
            <person name="Glass J.I."/>
            <person name="Rusch D."/>
            <person name="Podicherti R."/>
            <person name="Tsui H.-C.T."/>
            <person name="Winkler M.E."/>
        </authorList>
    </citation>
    <scope>NUCLEOTIDE SEQUENCE [LARGE SCALE GENOMIC DNA]</scope>
    <source>
        <strain evidence="6 7">BUT-10</strain>
    </source>
</reference>
<dbReference type="CDD" id="cd13553">
    <property type="entry name" value="PBP2_NrtA_CpmA_like"/>
    <property type="match status" value="1"/>
</dbReference>
<proteinExistence type="predicted"/>
<dbReference type="Proteomes" id="UP000249524">
    <property type="component" value="Unassembled WGS sequence"/>
</dbReference>
<evidence type="ECO:0000256" key="4">
    <source>
        <dbReference type="ARBA" id="ARBA00022519"/>
    </source>
</evidence>
<sequence length="367" mass="38766">MGERIRLGFIALNDAASLIVAEARGFFADEGLDVELSREVSWATMRDKMAVGALQGTHMLSPTALAISLGVAGSDPTPLIAPFALALNGPAVTLSSRLAGAVGQDGRADGLARLVARRREEGASPITLAVVFPYSTHNYLLRDWLAAAGIDPDRDIRLVVAPPSRMTGLLVDGVVEGFCVTEPWDTAAVAAGAGMIAVRGSQIWPRTPDKVFAVTEAWAEANPEALQALLRALARAAAWVDTPTNRAELAVILAQPGYVAADAAVIERSLSDMIFYADGATCPAPAHAGWLLTQMMRWGHLPADLDIPAVARRIYRPDLHAQAMEALGLPVAQPVALLEGFGATGRYRLEDSAQEAAAAPLSRLARD</sequence>
<dbReference type="PANTHER" id="PTHR30024:SF43">
    <property type="entry name" value="BLL4572 PROTEIN"/>
    <property type="match status" value="1"/>
</dbReference>
<dbReference type="OrthoDB" id="570524at2"/>
<comment type="caution">
    <text evidence="6">The sequence shown here is derived from an EMBL/GenBank/DDBJ whole genome shotgun (WGS) entry which is preliminary data.</text>
</comment>
<keyword evidence="7" id="KW-1185">Reference proteome</keyword>
<dbReference type="EMBL" id="QFYS01000009">
    <property type="protein sequence ID" value="RAK63112.1"/>
    <property type="molecule type" value="Genomic_DNA"/>
</dbReference>
<comment type="subcellular location">
    <subcellularLocation>
        <location evidence="1">Endomembrane system</location>
    </subcellularLocation>
</comment>
<dbReference type="SUPFAM" id="SSF53850">
    <property type="entry name" value="Periplasmic binding protein-like II"/>
    <property type="match status" value="1"/>
</dbReference>
<dbReference type="Pfam" id="PF13379">
    <property type="entry name" value="NMT1_2"/>
    <property type="match status" value="1"/>
</dbReference>
<accession>A0A328B6T7</accession>
<keyword evidence="3" id="KW-1003">Cell membrane</keyword>
<dbReference type="GO" id="GO:0012505">
    <property type="term" value="C:endomembrane system"/>
    <property type="evidence" value="ECO:0007669"/>
    <property type="project" value="UniProtKB-SubCell"/>
</dbReference>
<gene>
    <name evidence="6" type="ORF">DJ019_17755</name>
</gene>